<feature type="region of interest" description="Disordered" evidence="1">
    <location>
        <begin position="304"/>
        <end position="375"/>
    </location>
</feature>
<dbReference type="PROSITE" id="PS50234">
    <property type="entry name" value="VWFA"/>
    <property type="match status" value="1"/>
</dbReference>
<feature type="compositionally biased region" description="Polar residues" evidence="1">
    <location>
        <begin position="348"/>
        <end position="358"/>
    </location>
</feature>
<dbReference type="InterPro" id="IPR000719">
    <property type="entry name" value="Prot_kinase_dom"/>
</dbReference>
<feature type="region of interest" description="Disordered" evidence="1">
    <location>
        <begin position="1215"/>
        <end position="1285"/>
    </location>
</feature>
<evidence type="ECO:0000259" key="3">
    <source>
        <dbReference type="PROSITE" id="PS50011"/>
    </source>
</evidence>
<feature type="domain" description="Protein kinase" evidence="3">
    <location>
        <begin position="878"/>
        <end position="1194"/>
    </location>
</feature>
<feature type="compositionally biased region" description="Polar residues" evidence="1">
    <location>
        <begin position="1240"/>
        <end position="1260"/>
    </location>
</feature>
<evidence type="ECO:0008006" key="7">
    <source>
        <dbReference type="Google" id="ProtNLM"/>
    </source>
</evidence>
<proteinExistence type="predicted"/>
<dbReference type="PANTHER" id="PTHR24359">
    <property type="entry name" value="SERINE/THREONINE-PROTEIN KINASE SBK1"/>
    <property type="match status" value="1"/>
</dbReference>
<feature type="transmembrane region" description="Helical" evidence="2">
    <location>
        <begin position="561"/>
        <end position="583"/>
    </location>
</feature>
<dbReference type="Gene3D" id="1.10.510.10">
    <property type="entry name" value="Transferase(Phosphotransferase) domain 1"/>
    <property type="match status" value="1"/>
</dbReference>
<feature type="transmembrane region" description="Helical" evidence="2">
    <location>
        <begin position="603"/>
        <end position="628"/>
    </location>
</feature>
<dbReference type="GO" id="GO:0004674">
    <property type="term" value="F:protein serine/threonine kinase activity"/>
    <property type="evidence" value="ECO:0007669"/>
    <property type="project" value="TreeGrafter"/>
</dbReference>
<evidence type="ECO:0000259" key="4">
    <source>
        <dbReference type="PROSITE" id="PS50234"/>
    </source>
</evidence>
<accession>A0AAN6YB27</accession>
<name>A0AAN6YB27_9PEZI</name>
<dbReference type="InterPro" id="IPR058257">
    <property type="entry name" value="CorA-like_dom"/>
</dbReference>
<reference evidence="5" key="2">
    <citation type="submission" date="2023-05" db="EMBL/GenBank/DDBJ databases">
        <authorList>
            <consortium name="Lawrence Berkeley National Laboratory"/>
            <person name="Steindorff A."/>
            <person name="Hensen N."/>
            <person name="Bonometti L."/>
            <person name="Westerberg I."/>
            <person name="Brannstrom I.O."/>
            <person name="Guillou S."/>
            <person name="Cros-Aarteil S."/>
            <person name="Calhoun S."/>
            <person name="Haridas S."/>
            <person name="Kuo A."/>
            <person name="Mondo S."/>
            <person name="Pangilinan J."/>
            <person name="Riley R."/>
            <person name="Labutti K."/>
            <person name="Andreopoulos B."/>
            <person name="Lipzen A."/>
            <person name="Chen C."/>
            <person name="Yanf M."/>
            <person name="Daum C."/>
            <person name="Ng V."/>
            <person name="Clum A."/>
            <person name="Ohm R."/>
            <person name="Martin F."/>
            <person name="Silar P."/>
            <person name="Natvig D."/>
            <person name="Lalanne C."/>
            <person name="Gautier V."/>
            <person name="Ament-Velasquez S.L."/>
            <person name="Kruys A."/>
            <person name="Hutchinson M.I."/>
            <person name="Powell A.J."/>
            <person name="Barry K."/>
            <person name="Miller A.N."/>
            <person name="Grigoriev I.V."/>
            <person name="Debuchy R."/>
            <person name="Gladieux P."/>
            <person name="Thoren M.H."/>
            <person name="Johannesson H."/>
        </authorList>
    </citation>
    <scope>NUCLEOTIDE SEQUENCE</scope>
    <source>
        <strain evidence="5">PSN293</strain>
    </source>
</reference>
<feature type="compositionally biased region" description="Basic and acidic residues" evidence="1">
    <location>
        <begin position="646"/>
        <end position="659"/>
    </location>
</feature>
<protein>
    <recommendedName>
        <fullName evidence="7">Protein kinase domain-containing protein</fullName>
    </recommendedName>
</protein>
<dbReference type="PROSITE" id="PS50011">
    <property type="entry name" value="PROTEIN_KINASE_DOM"/>
    <property type="match status" value="1"/>
</dbReference>
<dbReference type="PANTHER" id="PTHR24359:SF1">
    <property type="entry name" value="INHIBITOR OF NUCLEAR FACTOR KAPPA-B KINASE EPSILON SUBUNIT HOMOLOG 1-RELATED"/>
    <property type="match status" value="1"/>
</dbReference>
<dbReference type="EMBL" id="MU858090">
    <property type="protein sequence ID" value="KAK4214696.1"/>
    <property type="molecule type" value="Genomic_DNA"/>
</dbReference>
<feature type="domain" description="VWFA" evidence="4">
    <location>
        <begin position="1325"/>
        <end position="1526"/>
    </location>
</feature>
<dbReference type="InterPro" id="IPR011009">
    <property type="entry name" value="Kinase-like_dom_sf"/>
</dbReference>
<keyword evidence="2" id="KW-0812">Transmembrane</keyword>
<evidence type="ECO:0000256" key="1">
    <source>
        <dbReference type="SAM" id="MobiDB-lite"/>
    </source>
</evidence>
<keyword evidence="2" id="KW-0472">Membrane</keyword>
<reference evidence="5" key="1">
    <citation type="journal article" date="2023" name="Mol. Phylogenet. Evol.">
        <title>Genome-scale phylogeny and comparative genomics of the fungal order Sordariales.</title>
        <authorList>
            <person name="Hensen N."/>
            <person name="Bonometti L."/>
            <person name="Westerberg I."/>
            <person name="Brannstrom I.O."/>
            <person name="Guillou S."/>
            <person name="Cros-Aarteil S."/>
            <person name="Calhoun S."/>
            <person name="Haridas S."/>
            <person name="Kuo A."/>
            <person name="Mondo S."/>
            <person name="Pangilinan J."/>
            <person name="Riley R."/>
            <person name="LaButti K."/>
            <person name="Andreopoulos B."/>
            <person name="Lipzen A."/>
            <person name="Chen C."/>
            <person name="Yan M."/>
            <person name="Daum C."/>
            <person name="Ng V."/>
            <person name="Clum A."/>
            <person name="Steindorff A."/>
            <person name="Ohm R.A."/>
            <person name="Martin F."/>
            <person name="Silar P."/>
            <person name="Natvig D.O."/>
            <person name="Lalanne C."/>
            <person name="Gautier V."/>
            <person name="Ament-Velasquez S.L."/>
            <person name="Kruys A."/>
            <person name="Hutchinson M.I."/>
            <person name="Powell A.J."/>
            <person name="Barry K."/>
            <person name="Miller A.N."/>
            <person name="Grigoriev I.V."/>
            <person name="Debuchy R."/>
            <person name="Gladieux P."/>
            <person name="Hiltunen Thoren M."/>
            <person name="Johannesson H."/>
        </authorList>
    </citation>
    <scope>NUCLEOTIDE SEQUENCE</scope>
    <source>
        <strain evidence="5">PSN293</strain>
    </source>
</reference>
<evidence type="ECO:0000313" key="6">
    <source>
        <dbReference type="Proteomes" id="UP001301769"/>
    </source>
</evidence>
<dbReference type="Pfam" id="PF00069">
    <property type="entry name" value="Pkinase"/>
    <property type="match status" value="1"/>
</dbReference>
<dbReference type="Pfam" id="PF26616">
    <property type="entry name" value="CorA-like"/>
    <property type="match status" value="1"/>
</dbReference>
<gene>
    <name evidence="5" type="ORF">QBC37DRAFT_341721</name>
</gene>
<dbReference type="Gene3D" id="1.20.58.340">
    <property type="entry name" value="Magnesium transport protein CorA, transmembrane region"/>
    <property type="match status" value="1"/>
</dbReference>
<dbReference type="GO" id="GO:0005524">
    <property type="term" value="F:ATP binding"/>
    <property type="evidence" value="ECO:0007669"/>
    <property type="project" value="InterPro"/>
</dbReference>
<dbReference type="SUPFAM" id="SSF56112">
    <property type="entry name" value="Protein kinase-like (PK-like)"/>
    <property type="match status" value="1"/>
</dbReference>
<evidence type="ECO:0000256" key="2">
    <source>
        <dbReference type="SAM" id="Phobius"/>
    </source>
</evidence>
<evidence type="ECO:0000313" key="5">
    <source>
        <dbReference type="EMBL" id="KAK4214696.1"/>
    </source>
</evidence>
<dbReference type="InterPro" id="IPR002035">
    <property type="entry name" value="VWF_A"/>
</dbReference>
<keyword evidence="6" id="KW-1185">Reference proteome</keyword>
<feature type="compositionally biased region" description="Low complexity" evidence="1">
    <location>
        <begin position="1269"/>
        <end position="1283"/>
    </location>
</feature>
<comment type="caution">
    <text evidence="5">The sequence shown here is derived from an EMBL/GenBank/DDBJ whole genome shotgun (WGS) entry which is preliminary data.</text>
</comment>
<feature type="compositionally biased region" description="Low complexity" evidence="1">
    <location>
        <begin position="304"/>
        <end position="339"/>
    </location>
</feature>
<feature type="compositionally biased region" description="Low complexity" evidence="1">
    <location>
        <begin position="1219"/>
        <end position="1235"/>
    </location>
</feature>
<feature type="region of interest" description="Disordered" evidence="1">
    <location>
        <begin position="682"/>
        <end position="701"/>
    </location>
</feature>
<feature type="region of interest" description="Disordered" evidence="1">
    <location>
        <begin position="639"/>
        <end position="659"/>
    </location>
</feature>
<sequence length="1539" mass="176040">MACFKMHQSNQDQSRFAARWLKFDEYPLTILRTDILSHSLKLLQAGLGKDDLFHQTYRSLHIRDLRDEADEFEKPTKPMTVEDLRSALTRHAVDPWARYIFLLSQTSRGYLACSREQLAMILTYHQVTPTFLDLVFTCRYRELPLDYALFRSENFLEASDAILDLPTMGRSGYQLQHAFNLLTVERADDPNEKQQWPLRHASLYHSLDIKTGRSLYMLLKGNIKLAQRIKDVTETHRHLCASAPRTCEQAFVGSLRIHLIMLEWCLESWNEYIEHMDEIIRSRSVEAKVAPVTDVTNDLATTFSRRGTGFSRRGTIQTMGSRQSTSRTTGSRKGTTSRQKSQPEAALQETSQQAVTLTNPVNPEPPSPMSPRRTGSQLVTGFIRRLSGLQSRHRLEQAESVDEEPNEGLQRLTALEGQFTFRNLQRLSLNGDEIDRSLSAFEQNLGVINQIEEEYKDLPESYAFKEFLKKDKYERDLAIFLRRIRGIRQELELRRQRLYNLSHAVEKDKQMFESLNQYTTIQTSKAFQKLAQTSTNEMMEWTAEMHEIALKTKQETLSMHVITVFTLIFLPGTFIATFFGSGVLRWDEDGTLGSDWVVRGEGIRLFLAISLPMMVIIISGWTALYLAAKRWARRHKEKMRSQSSERFADEKGTERTSRDSCFSHHRKISRFLPLPVLPLATARPPPTERANPETPAKKSGWSRAPLIELDRRAAPPWRPVTMTATANPEPFVHFTEFIAETRNKYKGHDIAGNEHQYVPWSELAQYWTPTRIRRVLYAFESRIDVDVNVILEHYLRIFSTLAYTGPQAVRSFNIIFVRHDLRDEKFPLRARPDTWPDGKFFNDIFNEISPVQWQFFPLDFTHHHVQDCHIDDKCILPIDAPQPISHGTFATVERITIHDEYNNLVPRNRDGHPTVRDFVVKTYDNKKYEDQYENELKAYLRLKPTSSPIPNLVKFFGCFRQLDSYSLLLEYVDGGNLGEFFASTPPPATREDTAEFWLNLLQVLNGLDRIHQQTGYDDEVIRGIHEDIRPENILLMKGPSGSPYNFIPKLADFGLYSRVRTAKRPASGGVGLDQSGSQRYSAPECSRHTIQRGRAINMITTSSDIFAFGAVLSHTAAWVVGGPGEQLSYLKARMAYHEAQVSRFKGSGYEGCFHDSNAPILVITQQHRKFKELCQRSDTMTPSVLDLVEQHMLLEQTKTRIRAGDALEKFIMQTQSPLSASTSTETPRSPTSSSPPWSPQVNLQSTQDKKGSTTTITPTVESDPPLPDTTTQSTSNPTSSISSGADRVGIKDILGFRSNQREGKPVDPATAALVDYLEYNLIGRDQLFFIDDSSSMFEQKEVIGDAFTALACIAKRLDPNQVELVFASKPRKVHKARRTTRLRELVNKCEYKGEGSLMASRMAELVEHVLTKHLPWRPAGFNLNPLARKKTSVYVFTDGNWGEVHPKRNDACGVQLQVQRLIKEMQRRNLDPSQVTLHFIRFGDKENGRVRLRSLDDFGRKKYGNWDIVDVKHIKDSMKGIMMGPLTPAVCDEPEYFDV</sequence>
<dbReference type="CDD" id="cd00180">
    <property type="entry name" value="PKc"/>
    <property type="match status" value="1"/>
</dbReference>
<dbReference type="Proteomes" id="UP001301769">
    <property type="component" value="Unassembled WGS sequence"/>
</dbReference>
<organism evidence="5 6">
    <name type="scientific">Rhypophila decipiens</name>
    <dbReference type="NCBI Taxonomy" id="261697"/>
    <lineage>
        <taxon>Eukaryota</taxon>
        <taxon>Fungi</taxon>
        <taxon>Dikarya</taxon>
        <taxon>Ascomycota</taxon>
        <taxon>Pezizomycotina</taxon>
        <taxon>Sordariomycetes</taxon>
        <taxon>Sordariomycetidae</taxon>
        <taxon>Sordariales</taxon>
        <taxon>Naviculisporaceae</taxon>
        <taxon>Rhypophila</taxon>
    </lineage>
</organism>
<keyword evidence="2" id="KW-1133">Transmembrane helix</keyword>